<evidence type="ECO:0008006" key="5">
    <source>
        <dbReference type="Google" id="ProtNLM"/>
    </source>
</evidence>
<sequence>MSNKLATLAVALCLPLAACANDKLKEEELYQAAKSMAVAMNELGAKIKECEKDRPVLPKSVFKDINLTSNEALTALIYFEQINEIECLKEADTKFIITNLVWSDALKNSSDAPLEGFDKEKVEIMQDIAISAYKSMNKLKVRYAKISAEKREKLEQLKELKSRFNASKTFEVIEAKSK</sequence>
<feature type="chain" id="PRO_5047369367" description="Lipoprotein" evidence="2">
    <location>
        <begin position="21"/>
        <end position="178"/>
    </location>
</feature>
<evidence type="ECO:0000256" key="2">
    <source>
        <dbReference type="SAM" id="SignalP"/>
    </source>
</evidence>
<proteinExistence type="predicted"/>
<comment type="caution">
    <text evidence="3">The sequence shown here is derived from an EMBL/GenBank/DDBJ whole genome shotgun (WGS) entry which is preliminary data.</text>
</comment>
<dbReference type="RefSeq" id="WP_215822278.1">
    <property type="nucleotide sequence ID" value="NZ_JAGSOY010000132.1"/>
</dbReference>
<dbReference type="Proteomes" id="UP000690515">
    <property type="component" value="Unassembled WGS sequence"/>
</dbReference>
<keyword evidence="2" id="KW-0732">Signal</keyword>
<keyword evidence="4" id="KW-1185">Reference proteome</keyword>
<gene>
    <name evidence="3" type="ORF">KCG35_23385</name>
</gene>
<evidence type="ECO:0000256" key="1">
    <source>
        <dbReference type="SAM" id="Coils"/>
    </source>
</evidence>
<protein>
    <recommendedName>
        <fullName evidence="5">Lipoprotein</fullName>
    </recommendedName>
</protein>
<accession>A0ABS5ZIZ9</accession>
<name>A0ABS5ZIZ9_9GAMM</name>
<organism evidence="3 4">
    <name type="scientific">Zooshikella harenae</name>
    <dbReference type="NCBI Taxonomy" id="2827238"/>
    <lineage>
        <taxon>Bacteria</taxon>
        <taxon>Pseudomonadati</taxon>
        <taxon>Pseudomonadota</taxon>
        <taxon>Gammaproteobacteria</taxon>
        <taxon>Oceanospirillales</taxon>
        <taxon>Zooshikellaceae</taxon>
        <taxon>Zooshikella</taxon>
    </lineage>
</organism>
<dbReference type="EMBL" id="JAGSOY010000132">
    <property type="protein sequence ID" value="MBU2714002.1"/>
    <property type="molecule type" value="Genomic_DNA"/>
</dbReference>
<keyword evidence="1" id="KW-0175">Coiled coil</keyword>
<feature type="signal peptide" evidence="2">
    <location>
        <begin position="1"/>
        <end position="20"/>
    </location>
</feature>
<evidence type="ECO:0000313" key="4">
    <source>
        <dbReference type="Proteomes" id="UP000690515"/>
    </source>
</evidence>
<feature type="coiled-coil region" evidence="1">
    <location>
        <begin position="136"/>
        <end position="163"/>
    </location>
</feature>
<reference evidence="3 4" key="1">
    <citation type="submission" date="2021-04" db="EMBL/GenBank/DDBJ databases">
        <authorList>
            <person name="Pira H."/>
            <person name="Risdian C."/>
            <person name="Wink J."/>
        </authorList>
    </citation>
    <scope>NUCLEOTIDE SEQUENCE [LARGE SCALE GENOMIC DNA]</scope>
    <source>
        <strain evidence="3 4">WH53</strain>
    </source>
</reference>
<evidence type="ECO:0000313" key="3">
    <source>
        <dbReference type="EMBL" id="MBU2714002.1"/>
    </source>
</evidence>